<keyword evidence="2" id="KW-1185">Reference proteome</keyword>
<dbReference type="PANTHER" id="PTHR37471">
    <property type="entry name" value="UNNAMED PRODUCT"/>
    <property type="match status" value="1"/>
</dbReference>
<dbReference type="HOGENOM" id="CLU_2320495_0_0_1"/>
<dbReference type="Proteomes" id="UP000030663">
    <property type="component" value="Unassembled WGS sequence"/>
</dbReference>
<reference evidence="1 2" key="1">
    <citation type="submission" date="2011-11" db="EMBL/GenBank/DDBJ databases">
        <title>The Genome Sequence of Fusarium oxysporum PHW815.</title>
        <authorList>
            <consortium name="The Broad Institute Genome Sequencing Platform"/>
            <person name="Ma L.-J."/>
            <person name="Gale L.R."/>
            <person name="Schwartz D.C."/>
            <person name="Zhou S."/>
            <person name="Corby-Kistler H."/>
            <person name="Young S.K."/>
            <person name="Zeng Q."/>
            <person name="Gargeya S."/>
            <person name="Fitzgerald M."/>
            <person name="Haas B."/>
            <person name="Abouelleil A."/>
            <person name="Alvarado L."/>
            <person name="Arachchi H.M."/>
            <person name="Berlin A."/>
            <person name="Brown A."/>
            <person name="Chapman S.B."/>
            <person name="Chen Z."/>
            <person name="Dunbar C."/>
            <person name="Freedman E."/>
            <person name="Gearin G."/>
            <person name="Goldberg J."/>
            <person name="Griggs A."/>
            <person name="Gujja S."/>
            <person name="Heiman D."/>
            <person name="Howarth C."/>
            <person name="Larson L."/>
            <person name="Lui A."/>
            <person name="MacDonald P.J.P."/>
            <person name="Montmayeur A."/>
            <person name="Murphy C."/>
            <person name="Neiman D."/>
            <person name="Pearson M."/>
            <person name="Priest M."/>
            <person name="Roberts A."/>
            <person name="Saif S."/>
            <person name="Shea T."/>
            <person name="Shenoy N."/>
            <person name="Sisk P."/>
            <person name="Stolte C."/>
            <person name="Sykes S."/>
            <person name="Wortman J."/>
            <person name="Nusbaum C."/>
            <person name="Birren B."/>
        </authorList>
    </citation>
    <scope>NUCLEOTIDE SEQUENCE [LARGE SCALE GENOMIC DNA]</scope>
    <source>
        <strain evidence="1 2">54005</strain>
    </source>
</reference>
<evidence type="ECO:0000313" key="1">
    <source>
        <dbReference type="EMBL" id="EXK78517.1"/>
    </source>
</evidence>
<gene>
    <name evidence="1" type="ORF">FOQG_16811</name>
</gene>
<dbReference type="EMBL" id="JH658516">
    <property type="protein sequence ID" value="EXK78517.1"/>
    <property type="molecule type" value="Genomic_DNA"/>
</dbReference>
<proteinExistence type="predicted"/>
<protein>
    <submittedName>
        <fullName evidence="1">Uncharacterized protein</fullName>
    </submittedName>
</protein>
<name>X0C707_FUSOX</name>
<dbReference type="AlphaFoldDB" id="X0C707"/>
<dbReference type="OrthoDB" id="6431331at2759"/>
<sequence>MMGAICYLRKCFRNAPVSEIKRDNLKNFFRWAFFSTGENDPIYDEELEEYIREIEKMPGRKLEPGRGNTKCLRLTLDKVEMLHRSLTWYLVANFVRTAL</sequence>
<dbReference type="PANTHER" id="PTHR37471:SF1">
    <property type="entry name" value="AB HYDROLASE-1 DOMAIN-CONTAINING PROTEIN"/>
    <property type="match status" value="1"/>
</dbReference>
<accession>X0C707</accession>
<evidence type="ECO:0000313" key="2">
    <source>
        <dbReference type="Proteomes" id="UP000030663"/>
    </source>
</evidence>
<organism evidence="1 2">
    <name type="scientific">Fusarium oxysporum f. sp. raphani 54005</name>
    <dbReference type="NCBI Taxonomy" id="1089458"/>
    <lineage>
        <taxon>Eukaryota</taxon>
        <taxon>Fungi</taxon>
        <taxon>Dikarya</taxon>
        <taxon>Ascomycota</taxon>
        <taxon>Pezizomycotina</taxon>
        <taxon>Sordariomycetes</taxon>
        <taxon>Hypocreomycetidae</taxon>
        <taxon>Hypocreales</taxon>
        <taxon>Nectriaceae</taxon>
        <taxon>Fusarium</taxon>
        <taxon>Fusarium oxysporum species complex</taxon>
    </lineage>
</organism>